<dbReference type="EMBL" id="CAKASE010000043">
    <property type="protein sequence ID" value="CAG9558948.1"/>
    <property type="molecule type" value="Genomic_DNA"/>
</dbReference>
<evidence type="ECO:0000313" key="2">
    <source>
        <dbReference type="Proteomes" id="UP000789524"/>
    </source>
</evidence>
<dbReference type="AlphaFoldDB" id="A0A8J2Q5Y3"/>
<keyword evidence="2" id="KW-1185">Reference proteome</keyword>
<proteinExistence type="predicted"/>
<protein>
    <submittedName>
        <fullName evidence="1">(African queen) hypothetical protein</fullName>
    </submittedName>
</protein>
<accession>A0A8J2Q5Y3</accession>
<reference evidence="1" key="1">
    <citation type="submission" date="2021-09" db="EMBL/GenBank/DDBJ databases">
        <authorList>
            <person name="Martin H S."/>
        </authorList>
    </citation>
    <scope>NUCLEOTIDE SEQUENCE</scope>
</reference>
<dbReference type="Proteomes" id="UP000789524">
    <property type="component" value="Unassembled WGS sequence"/>
</dbReference>
<gene>
    <name evidence="1" type="ORF">DCHRY22_LOCUS910</name>
</gene>
<organism evidence="1 2">
    <name type="scientific">Danaus chrysippus</name>
    <name type="common">African queen</name>
    <dbReference type="NCBI Taxonomy" id="151541"/>
    <lineage>
        <taxon>Eukaryota</taxon>
        <taxon>Metazoa</taxon>
        <taxon>Ecdysozoa</taxon>
        <taxon>Arthropoda</taxon>
        <taxon>Hexapoda</taxon>
        <taxon>Insecta</taxon>
        <taxon>Pterygota</taxon>
        <taxon>Neoptera</taxon>
        <taxon>Endopterygota</taxon>
        <taxon>Lepidoptera</taxon>
        <taxon>Glossata</taxon>
        <taxon>Ditrysia</taxon>
        <taxon>Papilionoidea</taxon>
        <taxon>Nymphalidae</taxon>
        <taxon>Danainae</taxon>
        <taxon>Danaini</taxon>
        <taxon>Danaina</taxon>
        <taxon>Danaus</taxon>
        <taxon>Anosia</taxon>
    </lineage>
</organism>
<evidence type="ECO:0000313" key="1">
    <source>
        <dbReference type="EMBL" id="CAG9558948.1"/>
    </source>
</evidence>
<comment type="caution">
    <text evidence="1">The sequence shown here is derived from an EMBL/GenBank/DDBJ whole genome shotgun (WGS) entry which is preliminary data.</text>
</comment>
<name>A0A8J2Q5Y3_9NEOP</name>
<sequence>MDEVARRSYTTGVMMEDGVDTCGYHQAATENDRGTSCSSVPIQGLHDKPIPDATLGNIGRWSRVVEHRYINRH</sequence>